<evidence type="ECO:0000313" key="4">
    <source>
        <dbReference type="Proteomes" id="UP000467193"/>
    </source>
</evidence>
<reference evidence="3 4" key="1">
    <citation type="journal article" date="2019" name="Emerg. Microbes Infect.">
        <title>Comprehensive subspecies identification of 175 nontuberculous mycobacteria species based on 7547 genomic profiles.</title>
        <authorList>
            <person name="Matsumoto Y."/>
            <person name="Kinjo T."/>
            <person name="Motooka D."/>
            <person name="Nabeya D."/>
            <person name="Jung N."/>
            <person name="Uechi K."/>
            <person name="Horii T."/>
            <person name="Iida T."/>
            <person name="Fujita J."/>
            <person name="Nakamura S."/>
        </authorList>
    </citation>
    <scope>NUCLEOTIDE SEQUENCE [LARGE SCALE GENOMIC DNA]</scope>
    <source>
        <strain evidence="3 4">JCM 17899</strain>
    </source>
</reference>
<dbReference type="Pfam" id="PF00296">
    <property type="entry name" value="Bac_luciferase"/>
    <property type="match status" value="1"/>
</dbReference>
<proteinExistence type="predicted"/>
<dbReference type="InterPro" id="IPR011251">
    <property type="entry name" value="Luciferase-like_dom"/>
</dbReference>
<evidence type="ECO:0000259" key="2">
    <source>
        <dbReference type="Pfam" id="PF00296"/>
    </source>
</evidence>
<dbReference type="AlphaFoldDB" id="A0A7I7QWD8"/>
<accession>A0A7I7QWD8</accession>
<dbReference type="EMBL" id="AP022588">
    <property type="protein sequence ID" value="BBY30673.1"/>
    <property type="molecule type" value="Genomic_DNA"/>
</dbReference>
<sequence length="282" mass="29659">MTRVGCVFRPENPPEELVAAARTADEVGLDELWLWEDCFLHGGLSAAAIALANSSRLTVGVGVLPVPLRNVALVAMEIAALERTYPGRLRIGIGHGVQDWMAQVGERVGSPLTLLREYGTALTALLRGDTVTVDGRYVRLSGVGLQWPPTTAVELLFAATGPRTLHLSGELAAGTVLTGHTSPAATRDATAILRRASAGRPHRVVSYVACALDDDALARTRAEIGSDADDLVVHGTPDRIAAGVRRWVDAGADTVVLQPPVGPGATDFIRAVAGHVQPLLRG</sequence>
<dbReference type="Gene3D" id="3.20.20.30">
    <property type="entry name" value="Luciferase-like domain"/>
    <property type="match status" value="1"/>
</dbReference>
<gene>
    <name evidence="3" type="ORF">MSEDJ_47690</name>
</gene>
<dbReference type="KEGG" id="msei:MSEDJ_47690"/>
<dbReference type="PANTHER" id="PTHR43244:SF1">
    <property type="entry name" value="5,10-METHYLENETETRAHYDROMETHANOPTERIN REDUCTASE"/>
    <property type="match status" value="1"/>
</dbReference>
<protein>
    <submittedName>
        <fullName evidence="3">Oxidoreductase</fullName>
    </submittedName>
</protein>
<dbReference type="InterPro" id="IPR050564">
    <property type="entry name" value="F420-G6PD/mer"/>
</dbReference>
<dbReference type="SUPFAM" id="SSF51679">
    <property type="entry name" value="Bacterial luciferase-like"/>
    <property type="match status" value="1"/>
</dbReference>
<dbReference type="GO" id="GO:0016705">
    <property type="term" value="F:oxidoreductase activity, acting on paired donors, with incorporation or reduction of molecular oxygen"/>
    <property type="evidence" value="ECO:0007669"/>
    <property type="project" value="InterPro"/>
</dbReference>
<dbReference type="Proteomes" id="UP000467193">
    <property type="component" value="Chromosome"/>
</dbReference>
<dbReference type="InterPro" id="IPR036661">
    <property type="entry name" value="Luciferase-like_sf"/>
</dbReference>
<evidence type="ECO:0000313" key="3">
    <source>
        <dbReference type="EMBL" id="BBY30673.1"/>
    </source>
</evidence>
<keyword evidence="1" id="KW-0560">Oxidoreductase</keyword>
<dbReference type="CDD" id="cd01097">
    <property type="entry name" value="Tetrahydromethanopterin_reductase"/>
    <property type="match status" value="1"/>
</dbReference>
<organism evidence="3 4">
    <name type="scientific">Mycolicibacterium sediminis</name>
    <dbReference type="NCBI Taxonomy" id="1286180"/>
    <lineage>
        <taxon>Bacteria</taxon>
        <taxon>Bacillati</taxon>
        <taxon>Actinomycetota</taxon>
        <taxon>Actinomycetes</taxon>
        <taxon>Mycobacteriales</taxon>
        <taxon>Mycobacteriaceae</taxon>
        <taxon>Mycolicibacterium</taxon>
    </lineage>
</organism>
<dbReference type="PANTHER" id="PTHR43244">
    <property type="match status" value="1"/>
</dbReference>
<keyword evidence="4" id="KW-1185">Reference proteome</keyword>
<feature type="domain" description="Luciferase-like" evidence="2">
    <location>
        <begin position="12"/>
        <end position="218"/>
    </location>
</feature>
<name>A0A7I7QWD8_9MYCO</name>
<evidence type="ECO:0000256" key="1">
    <source>
        <dbReference type="ARBA" id="ARBA00023002"/>
    </source>
</evidence>